<evidence type="ECO:0000256" key="1">
    <source>
        <dbReference type="ARBA" id="ARBA00004377"/>
    </source>
</evidence>
<proteinExistence type="inferred from homology"/>
<dbReference type="SUPFAM" id="SSF54523">
    <property type="entry name" value="Pili subunits"/>
    <property type="match status" value="1"/>
</dbReference>
<evidence type="ECO:0000256" key="2">
    <source>
        <dbReference type="ARBA" id="ARBA00021549"/>
    </source>
</evidence>
<feature type="transmembrane region" description="Helical" evidence="11">
    <location>
        <begin position="16"/>
        <end position="39"/>
    </location>
</feature>
<keyword evidence="4" id="KW-0488">Methylation</keyword>
<dbReference type="GO" id="GO:0015628">
    <property type="term" value="P:protein secretion by the type II secretion system"/>
    <property type="evidence" value="ECO:0007669"/>
    <property type="project" value="InterPro"/>
</dbReference>
<evidence type="ECO:0000256" key="4">
    <source>
        <dbReference type="ARBA" id="ARBA00022481"/>
    </source>
</evidence>
<evidence type="ECO:0000256" key="7">
    <source>
        <dbReference type="ARBA" id="ARBA00022989"/>
    </source>
</evidence>
<evidence type="ECO:0000256" key="6">
    <source>
        <dbReference type="ARBA" id="ARBA00022692"/>
    </source>
</evidence>
<comment type="similarity">
    <text evidence="9">Belongs to the GSP H family.</text>
</comment>
<evidence type="ECO:0000313" key="14">
    <source>
        <dbReference type="Proteomes" id="UP000305760"/>
    </source>
</evidence>
<dbReference type="Proteomes" id="UP000305760">
    <property type="component" value="Unassembled WGS sequence"/>
</dbReference>
<protein>
    <recommendedName>
        <fullName evidence="2">Type II secretion system protein H</fullName>
    </recommendedName>
    <alternativeName>
        <fullName evidence="10">General secretion pathway protein H</fullName>
    </alternativeName>
</protein>
<keyword evidence="3" id="KW-1003">Cell membrane</keyword>
<organism evidence="13 14">
    <name type="scientific">Arenimonas terrae</name>
    <dbReference type="NCBI Taxonomy" id="2546226"/>
    <lineage>
        <taxon>Bacteria</taxon>
        <taxon>Pseudomonadati</taxon>
        <taxon>Pseudomonadota</taxon>
        <taxon>Gammaproteobacteria</taxon>
        <taxon>Lysobacterales</taxon>
        <taxon>Lysobacteraceae</taxon>
        <taxon>Arenimonas</taxon>
    </lineage>
</organism>
<dbReference type="NCBIfam" id="TIGR02532">
    <property type="entry name" value="IV_pilin_GFxxxE"/>
    <property type="match status" value="1"/>
</dbReference>
<dbReference type="EMBL" id="SMDR01000002">
    <property type="protein sequence ID" value="TNJ33593.1"/>
    <property type="molecule type" value="Genomic_DNA"/>
</dbReference>
<dbReference type="PROSITE" id="PS00409">
    <property type="entry name" value="PROKAR_NTER_METHYL"/>
    <property type="match status" value="1"/>
</dbReference>
<dbReference type="AlphaFoldDB" id="A0A5C4RQQ0"/>
<evidence type="ECO:0000256" key="5">
    <source>
        <dbReference type="ARBA" id="ARBA00022519"/>
    </source>
</evidence>
<evidence type="ECO:0000313" key="13">
    <source>
        <dbReference type="EMBL" id="TNJ33593.1"/>
    </source>
</evidence>
<keyword evidence="7 11" id="KW-1133">Transmembrane helix</keyword>
<dbReference type="Gene3D" id="3.55.40.10">
    <property type="entry name" value="minor pseudopilin epsh domain"/>
    <property type="match status" value="1"/>
</dbReference>
<evidence type="ECO:0000256" key="10">
    <source>
        <dbReference type="ARBA" id="ARBA00030775"/>
    </source>
</evidence>
<comment type="subcellular location">
    <subcellularLocation>
        <location evidence="1">Cell inner membrane</location>
        <topology evidence="1">Single-pass membrane protein</topology>
    </subcellularLocation>
</comment>
<dbReference type="Pfam" id="PF07963">
    <property type="entry name" value="N_methyl"/>
    <property type="match status" value="1"/>
</dbReference>
<dbReference type="GO" id="GO:0015627">
    <property type="term" value="C:type II protein secretion system complex"/>
    <property type="evidence" value="ECO:0007669"/>
    <property type="project" value="InterPro"/>
</dbReference>
<dbReference type="RefSeq" id="WP_139448158.1">
    <property type="nucleotide sequence ID" value="NZ_SMDR01000002.1"/>
</dbReference>
<comment type="caution">
    <text evidence="13">The sequence shown here is derived from an EMBL/GenBank/DDBJ whole genome shotgun (WGS) entry which is preliminary data.</text>
</comment>
<name>A0A5C4RQQ0_9GAMM</name>
<evidence type="ECO:0000256" key="11">
    <source>
        <dbReference type="SAM" id="Phobius"/>
    </source>
</evidence>
<evidence type="ECO:0000256" key="8">
    <source>
        <dbReference type="ARBA" id="ARBA00023136"/>
    </source>
</evidence>
<feature type="domain" description="General secretion pathway GspH" evidence="12">
    <location>
        <begin position="54"/>
        <end position="155"/>
    </location>
</feature>
<dbReference type="GO" id="GO:0005886">
    <property type="term" value="C:plasma membrane"/>
    <property type="evidence" value="ECO:0007669"/>
    <property type="project" value="UniProtKB-SubCell"/>
</dbReference>
<dbReference type="Pfam" id="PF12019">
    <property type="entry name" value="GspH"/>
    <property type="match status" value="1"/>
</dbReference>
<evidence type="ECO:0000256" key="9">
    <source>
        <dbReference type="ARBA" id="ARBA00025772"/>
    </source>
</evidence>
<keyword evidence="5" id="KW-0997">Cell inner membrane</keyword>
<gene>
    <name evidence="13" type="ORF">E1B00_09600</name>
</gene>
<dbReference type="InterPro" id="IPR022346">
    <property type="entry name" value="T2SS_GspH"/>
</dbReference>
<evidence type="ECO:0000256" key="3">
    <source>
        <dbReference type="ARBA" id="ARBA00022475"/>
    </source>
</evidence>
<dbReference type="InterPro" id="IPR045584">
    <property type="entry name" value="Pilin-like"/>
</dbReference>
<dbReference type="OrthoDB" id="6039229at2"/>
<accession>A0A5C4RQQ0</accession>
<keyword evidence="6 11" id="KW-0812">Transmembrane</keyword>
<sequence>MRHPPFPCPVQGRREVAGFTLVELMITVAVLAIVLAIAVPSFRDMINRNQLVSAANEISATLNLARMEAIRRNRRVEICPSTNGTSCSGSNWSRMIVREAAAGTLIRDVQIVGTGVTLTASSNVSTNNRFGFLPTGFARVGSGTAVAGSLSACSSKLPVAENTLDVGIVASRIAVTPRNGGTACSARTD</sequence>
<reference evidence="13 14" key="1">
    <citation type="submission" date="2019-03" db="EMBL/GenBank/DDBJ databases">
        <title>Arenimonas daejeonensis sp. nov., isolated from compost.</title>
        <authorList>
            <person name="Jeon C.O."/>
        </authorList>
    </citation>
    <scope>NUCLEOTIDE SEQUENCE [LARGE SCALE GENOMIC DNA]</scope>
    <source>
        <strain evidence="13 14">R29</strain>
    </source>
</reference>
<keyword evidence="8 11" id="KW-0472">Membrane</keyword>
<dbReference type="InterPro" id="IPR012902">
    <property type="entry name" value="N_methyl_site"/>
</dbReference>
<evidence type="ECO:0000259" key="12">
    <source>
        <dbReference type="Pfam" id="PF12019"/>
    </source>
</evidence>
<keyword evidence="14" id="KW-1185">Reference proteome</keyword>